<organism evidence="9 10">
    <name type="scientific">Echinicola arenosa</name>
    <dbReference type="NCBI Taxonomy" id="2774144"/>
    <lineage>
        <taxon>Bacteria</taxon>
        <taxon>Pseudomonadati</taxon>
        <taxon>Bacteroidota</taxon>
        <taxon>Cytophagia</taxon>
        <taxon>Cytophagales</taxon>
        <taxon>Cyclobacteriaceae</taxon>
        <taxon>Echinicola</taxon>
    </lineage>
</organism>
<evidence type="ECO:0000256" key="7">
    <source>
        <dbReference type="ARBA" id="ARBA00022842"/>
    </source>
</evidence>
<keyword evidence="5" id="KW-0547">Nucleotide-binding</keyword>
<dbReference type="Pfam" id="PF18765">
    <property type="entry name" value="Polbeta"/>
    <property type="match status" value="1"/>
</dbReference>
<evidence type="ECO:0000256" key="2">
    <source>
        <dbReference type="ARBA" id="ARBA00022679"/>
    </source>
</evidence>
<keyword evidence="6" id="KW-0067">ATP-binding</keyword>
<evidence type="ECO:0000313" key="9">
    <source>
        <dbReference type="EMBL" id="MBD8487365.1"/>
    </source>
</evidence>
<keyword evidence="10" id="KW-1185">Reference proteome</keyword>
<dbReference type="SUPFAM" id="SSF81301">
    <property type="entry name" value="Nucleotidyltransferase"/>
    <property type="match status" value="1"/>
</dbReference>
<keyword evidence="4" id="KW-0479">Metal-binding</keyword>
<keyword evidence="2" id="KW-0808">Transferase</keyword>
<dbReference type="EMBL" id="JACYTQ010000001">
    <property type="protein sequence ID" value="MBD8487365.1"/>
    <property type="molecule type" value="Genomic_DNA"/>
</dbReference>
<dbReference type="InterPro" id="IPR041633">
    <property type="entry name" value="Polbeta"/>
</dbReference>
<comment type="cofactor">
    <cofactor evidence="1">
        <name>Mg(2+)</name>
        <dbReference type="ChEBI" id="CHEBI:18420"/>
    </cofactor>
</comment>
<dbReference type="CDD" id="cd05403">
    <property type="entry name" value="NT_KNTase_like"/>
    <property type="match status" value="1"/>
</dbReference>
<keyword evidence="3" id="KW-0548">Nucleotidyltransferase</keyword>
<dbReference type="InterPro" id="IPR052038">
    <property type="entry name" value="Type-VII_TA_antitoxin"/>
</dbReference>
<keyword evidence="7" id="KW-0460">Magnesium</keyword>
<sequence>MRFGLLKEEIESINKVFSGYPSISKVILYGSRAKGNFRPASDIDLTIEGNGFGLSDLFELENKLDDILLPYKIDLSIKEHISNQELLNHIERVGEIFYERFNS</sequence>
<dbReference type="RefSeq" id="WP_192007167.1">
    <property type="nucleotide sequence ID" value="NZ_JACYTQ010000001.1"/>
</dbReference>
<evidence type="ECO:0000256" key="5">
    <source>
        <dbReference type="ARBA" id="ARBA00022741"/>
    </source>
</evidence>
<dbReference type="Proteomes" id="UP000647133">
    <property type="component" value="Unassembled WGS sequence"/>
</dbReference>
<evidence type="ECO:0000256" key="6">
    <source>
        <dbReference type="ARBA" id="ARBA00022840"/>
    </source>
</evidence>
<proteinExistence type="predicted"/>
<protein>
    <submittedName>
        <fullName evidence="9">Nucleotidyltransferase domain-containing protein</fullName>
    </submittedName>
</protein>
<name>A0ABR9AEX9_9BACT</name>
<evidence type="ECO:0000256" key="4">
    <source>
        <dbReference type="ARBA" id="ARBA00022723"/>
    </source>
</evidence>
<comment type="caution">
    <text evidence="9">The sequence shown here is derived from an EMBL/GenBank/DDBJ whole genome shotgun (WGS) entry which is preliminary data.</text>
</comment>
<dbReference type="PANTHER" id="PTHR33571">
    <property type="entry name" value="SSL8005 PROTEIN"/>
    <property type="match status" value="1"/>
</dbReference>
<gene>
    <name evidence="9" type="ORF">IFO69_01260</name>
</gene>
<evidence type="ECO:0000256" key="3">
    <source>
        <dbReference type="ARBA" id="ARBA00022695"/>
    </source>
</evidence>
<dbReference type="PANTHER" id="PTHR33571:SF14">
    <property type="entry name" value="PROTEIN ADENYLYLTRANSFERASE MJ0435-RELATED"/>
    <property type="match status" value="1"/>
</dbReference>
<accession>A0ABR9AEX9</accession>
<evidence type="ECO:0000256" key="1">
    <source>
        <dbReference type="ARBA" id="ARBA00001946"/>
    </source>
</evidence>
<dbReference type="Gene3D" id="3.30.460.10">
    <property type="entry name" value="Beta Polymerase, domain 2"/>
    <property type="match status" value="1"/>
</dbReference>
<evidence type="ECO:0000313" key="10">
    <source>
        <dbReference type="Proteomes" id="UP000647133"/>
    </source>
</evidence>
<dbReference type="InterPro" id="IPR043519">
    <property type="entry name" value="NT_sf"/>
</dbReference>
<reference evidence="9 10" key="1">
    <citation type="submission" date="2020-09" db="EMBL/GenBank/DDBJ databases">
        <title>Echinicola sp. CAU 1574 isolated from sand of Sido Beach.</title>
        <authorList>
            <person name="Kim W."/>
        </authorList>
    </citation>
    <scope>NUCLEOTIDE SEQUENCE [LARGE SCALE GENOMIC DNA]</scope>
    <source>
        <strain evidence="9 10">CAU 1574</strain>
    </source>
</reference>
<evidence type="ECO:0000259" key="8">
    <source>
        <dbReference type="Pfam" id="PF18765"/>
    </source>
</evidence>
<feature type="domain" description="Polymerase beta nucleotidyltransferase" evidence="8">
    <location>
        <begin position="11"/>
        <end position="100"/>
    </location>
</feature>